<protein>
    <submittedName>
        <fullName evidence="2">Uncharacterized protein</fullName>
    </submittedName>
</protein>
<feature type="region of interest" description="Disordered" evidence="1">
    <location>
        <begin position="86"/>
        <end position="109"/>
    </location>
</feature>
<feature type="compositionally biased region" description="Pro residues" evidence="1">
    <location>
        <begin position="87"/>
        <end position="109"/>
    </location>
</feature>
<accession>A0AB39BRH1</accession>
<evidence type="ECO:0000313" key="2">
    <source>
        <dbReference type="EMBL" id="XDI36358.1"/>
    </source>
</evidence>
<sequence>MYYYNHDDDHYRQQPSVQFLPPSVISQYVNQWITTAIPGYGQVVAYVTDFNPRNGMVSMFIYQAPYYQPQFIQVHNSDLVGIAPYYGPIPPRPPQPGPGPGPRPPRPRPRPPFYPWWLWGIGSSGPIGFGSQQFGSQQQPPR</sequence>
<dbReference type="EMBL" id="CP162551">
    <property type="protein sequence ID" value="XDI36358.1"/>
    <property type="molecule type" value="Genomic_DNA"/>
</dbReference>
<name>A0AB39BRH1_9BACI</name>
<dbReference type="AlphaFoldDB" id="A0AB39BRH1"/>
<dbReference type="RefSeq" id="WP_368503814.1">
    <property type="nucleotide sequence ID" value="NZ_CP162551.1"/>
</dbReference>
<organism evidence="2">
    <name type="scientific">Alkalihalophilus sp. As8PL</name>
    <dbReference type="NCBI Taxonomy" id="3237103"/>
    <lineage>
        <taxon>Bacteria</taxon>
        <taxon>Bacillati</taxon>
        <taxon>Bacillota</taxon>
        <taxon>Bacilli</taxon>
        <taxon>Bacillales</taxon>
        <taxon>Bacillaceae</taxon>
        <taxon>Alkalihalophilus</taxon>
    </lineage>
</organism>
<gene>
    <name evidence="2" type="ORF">AB3N04_16885</name>
</gene>
<reference evidence="2" key="1">
    <citation type="submission" date="2024-07" db="EMBL/GenBank/DDBJ databases">
        <title>Identification and characteristics of an arsenic-resistant bacterial isolate, which belongs to a novel species.</title>
        <authorList>
            <person name="Juszczyk A."/>
            <person name="Kowalczyk A."/>
            <person name="Was K."/>
            <person name="Kosowicz W."/>
            <person name="Budzyn A."/>
            <person name="Latowski D."/>
        </authorList>
    </citation>
    <scope>NUCLEOTIDE SEQUENCE</scope>
    <source>
        <strain evidence="2">As8PL</strain>
    </source>
</reference>
<evidence type="ECO:0000256" key="1">
    <source>
        <dbReference type="SAM" id="MobiDB-lite"/>
    </source>
</evidence>
<proteinExistence type="predicted"/>